<dbReference type="Gene3D" id="3.30.750.44">
    <property type="match status" value="1"/>
</dbReference>
<dbReference type="SMART" id="SM00245">
    <property type="entry name" value="TSPc"/>
    <property type="match status" value="1"/>
</dbReference>
<dbReference type="InterPro" id="IPR036034">
    <property type="entry name" value="PDZ_sf"/>
</dbReference>
<accession>A0A6M4GRY7</accession>
<sequence>MRNFAIRALFVLATCQLAACAAIDPFNMLGRRNTLAPTTVSTTPVSVPAGPGLAAADRARAFDFVWGTINDRYYDPNLNGVDWKAAREKFRPLALGAPDDDTFWDTLDRMTGELKDAHTRVESPKRAAQIENNESISLGFSFVVLEGKLVVAGVNVDSDAFWAGVRSGMRIVKIGGEDAMAAFEKLKAGTRNDSTERSRHLRAVRRLTAGEIDSKVAFTFERADGGTIDATLRRRRLSTAASAGSRTLPSGYGYVRLTQWTLGATSRMVEAMRDLKSAPGIIVDLRGNPGGSLHAVKAALDEFFGKRTELGRTLTRTGKPVSFLFGAVEVIELKSAVAGNDNAYKGPVIVLVNESSGSGSEYFAAAMQATGRGTIVGQPTCGCLLGFLGYASIPGGGELAYSEVGFEMANGKRIEGEGVIPDTTVPVTLHDLQLNRDRALEQAQSILAAVVPSVVPATVNAKQ</sequence>
<keyword evidence="3" id="KW-0378">Hydrolase</keyword>
<dbReference type="PANTHER" id="PTHR32060:SF30">
    <property type="entry name" value="CARBOXY-TERMINAL PROCESSING PROTEASE CTPA"/>
    <property type="match status" value="1"/>
</dbReference>
<proteinExistence type="predicted"/>
<dbReference type="SUPFAM" id="SSF50156">
    <property type="entry name" value="PDZ domain-like"/>
    <property type="match status" value="1"/>
</dbReference>
<dbReference type="PANTHER" id="PTHR32060">
    <property type="entry name" value="TAIL-SPECIFIC PROTEASE"/>
    <property type="match status" value="1"/>
</dbReference>
<keyword evidence="4" id="KW-1185">Reference proteome</keyword>
<name>A0A6M4GRY7_9PROT</name>
<reference evidence="3 4" key="1">
    <citation type="submission" date="2020-04" db="EMBL/GenBank/DDBJ databases">
        <title>Usitatibacter rugosus gen. nov., sp. nov. and Usitatibacter palustris sp. nov., novel members of Usitatibacteraceae fam. nov. within the order Nitrosomonadales isolated from soil.</title>
        <authorList>
            <person name="Huber K.J."/>
            <person name="Neumann-Schaal M."/>
            <person name="Geppert A."/>
            <person name="Luckner M."/>
            <person name="Wanner G."/>
            <person name="Overmann J."/>
        </authorList>
    </citation>
    <scope>NUCLEOTIDE SEQUENCE [LARGE SCALE GENOMIC DNA]</scope>
    <source>
        <strain evidence="3 4">0125_3</strain>
    </source>
</reference>
<dbReference type="InterPro" id="IPR028204">
    <property type="entry name" value="Tricorn_C1"/>
</dbReference>
<evidence type="ECO:0000256" key="1">
    <source>
        <dbReference type="SAM" id="SignalP"/>
    </source>
</evidence>
<dbReference type="AlphaFoldDB" id="A0A6M4GRY7"/>
<dbReference type="GO" id="GO:0007165">
    <property type="term" value="P:signal transduction"/>
    <property type="evidence" value="ECO:0007669"/>
    <property type="project" value="TreeGrafter"/>
</dbReference>
<dbReference type="GO" id="GO:0004175">
    <property type="term" value="F:endopeptidase activity"/>
    <property type="evidence" value="ECO:0007669"/>
    <property type="project" value="TreeGrafter"/>
</dbReference>
<dbReference type="EMBL" id="CP053069">
    <property type="protein sequence ID" value="QJR09578.1"/>
    <property type="molecule type" value="Genomic_DNA"/>
</dbReference>
<keyword evidence="1" id="KW-0732">Signal</keyword>
<dbReference type="RefSeq" id="WP_171089404.1">
    <property type="nucleotide sequence ID" value="NZ_CP053069.1"/>
</dbReference>
<dbReference type="InterPro" id="IPR005151">
    <property type="entry name" value="Tail-specific_protease"/>
</dbReference>
<dbReference type="SUPFAM" id="SSF52096">
    <property type="entry name" value="ClpP/crotonase"/>
    <property type="match status" value="1"/>
</dbReference>
<feature type="signal peptide" evidence="1">
    <location>
        <begin position="1"/>
        <end position="21"/>
    </location>
</feature>
<dbReference type="Pfam" id="PF14684">
    <property type="entry name" value="Tricorn_C1"/>
    <property type="match status" value="1"/>
</dbReference>
<keyword evidence="3" id="KW-0645">Protease</keyword>
<dbReference type="Pfam" id="PF03572">
    <property type="entry name" value="Peptidase_S41"/>
    <property type="match status" value="1"/>
</dbReference>
<dbReference type="EC" id="3.4.21.-" evidence="3"/>
<dbReference type="GO" id="GO:0008236">
    <property type="term" value="F:serine-type peptidase activity"/>
    <property type="evidence" value="ECO:0007669"/>
    <property type="project" value="InterPro"/>
</dbReference>
<organism evidence="3 4">
    <name type="scientific">Usitatibacter rugosus</name>
    <dbReference type="NCBI Taxonomy" id="2732067"/>
    <lineage>
        <taxon>Bacteria</taxon>
        <taxon>Pseudomonadati</taxon>
        <taxon>Pseudomonadota</taxon>
        <taxon>Betaproteobacteria</taxon>
        <taxon>Nitrosomonadales</taxon>
        <taxon>Usitatibacteraceae</taxon>
        <taxon>Usitatibacter</taxon>
    </lineage>
</organism>
<dbReference type="Gene3D" id="3.90.226.10">
    <property type="entry name" value="2-enoyl-CoA Hydratase, Chain A, domain 1"/>
    <property type="match status" value="1"/>
</dbReference>
<feature type="chain" id="PRO_5027108404" evidence="1">
    <location>
        <begin position="22"/>
        <end position="463"/>
    </location>
</feature>
<dbReference type="KEGG" id="uru:DSM104443_00627"/>
<evidence type="ECO:0000313" key="4">
    <source>
        <dbReference type="Proteomes" id="UP000501534"/>
    </source>
</evidence>
<gene>
    <name evidence="3" type="primary">tri1_1</name>
    <name evidence="3" type="ORF">DSM104443_00627</name>
</gene>
<dbReference type="Gene3D" id="2.30.42.10">
    <property type="match status" value="1"/>
</dbReference>
<feature type="domain" description="Tail specific protease" evidence="2">
    <location>
        <begin position="225"/>
        <end position="426"/>
    </location>
</feature>
<evidence type="ECO:0000259" key="2">
    <source>
        <dbReference type="SMART" id="SM00245"/>
    </source>
</evidence>
<dbReference type="GO" id="GO:0006508">
    <property type="term" value="P:proteolysis"/>
    <property type="evidence" value="ECO:0007669"/>
    <property type="project" value="UniProtKB-KW"/>
</dbReference>
<dbReference type="InterPro" id="IPR029045">
    <property type="entry name" value="ClpP/crotonase-like_dom_sf"/>
</dbReference>
<evidence type="ECO:0000313" key="3">
    <source>
        <dbReference type="EMBL" id="QJR09578.1"/>
    </source>
</evidence>
<dbReference type="CDD" id="cd07562">
    <property type="entry name" value="Peptidase_S41_TRI"/>
    <property type="match status" value="1"/>
</dbReference>
<dbReference type="GO" id="GO:0030288">
    <property type="term" value="C:outer membrane-bounded periplasmic space"/>
    <property type="evidence" value="ECO:0007669"/>
    <property type="project" value="TreeGrafter"/>
</dbReference>
<dbReference type="Proteomes" id="UP000501534">
    <property type="component" value="Chromosome"/>
</dbReference>
<protein>
    <submittedName>
        <fullName evidence="3">Tricorn protease</fullName>
        <ecNumber evidence="3">3.4.21.-</ecNumber>
    </submittedName>
</protein>